<dbReference type="EMBL" id="CAJVQB010022579">
    <property type="protein sequence ID" value="CAG8799932.1"/>
    <property type="molecule type" value="Genomic_DNA"/>
</dbReference>
<accession>A0ABN7VU74</accession>
<feature type="non-terminal residue" evidence="3">
    <location>
        <position position="208"/>
    </location>
</feature>
<feature type="compositionally biased region" description="Basic and acidic residues" evidence="1">
    <location>
        <begin position="14"/>
        <end position="59"/>
    </location>
</feature>
<feature type="domain" description="DUF6570" evidence="2">
    <location>
        <begin position="151"/>
        <end position="203"/>
    </location>
</feature>
<reference evidence="3 4" key="1">
    <citation type="submission" date="2021-06" db="EMBL/GenBank/DDBJ databases">
        <authorList>
            <person name="Kallberg Y."/>
            <person name="Tangrot J."/>
            <person name="Rosling A."/>
        </authorList>
    </citation>
    <scope>NUCLEOTIDE SEQUENCE [LARGE SCALE GENOMIC DNA]</scope>
    <source>
        <strain evidence="3 4">120-4 pot B 10/14</strain>
    </source>
</reference>
<comment type="caution">
    <text evidence="3">The sequence shown here is derived from an EMBL/GenBank/DDBJ whole genome shotgun (WGS) entry which is preliminary data.</text>
</comment>
<feature type="region of interest" description="Disordered" evidence="1">
    <location>
        <begin position="1"/>
        <end position="60"/>
    </location>
</feature>
<gene>
    <name evidence="3" type="ORF">GMARGA_LOCUS22878</name>
</gene>
<proteinExistence type="predicted"/>
<evidence type="ECO:0000259" key="2">
    <source>
        <dbReference type="Pfam" id="PF20209"/>
    </source>
</evidence>
<organism evidence="3 4">
    <name type="scientific">Gigaspora margarita</name>
    <dbReference type="NCBI Taxonomy" id="4874"/>
    <lineage>
        <taxon>Eukaryota</taxon>
        <taxon>Fungi</taxon>
        <taxon>Fungi incertae sedis</taxon>
        <taxon>Mucoromycota</taxon>
        <taxon>Glomeromycotina</taxon>
        <taxon>Glomeromycetes</taxon>
        <taxon>Diversisporales</taxon>
        <taxon>Gigasporaceae</taxon>
        <taxon>Gigaspora</taxon>
    </lineage>
</organism>
<dbReference type="Proteomes" id="UP000789901">
    <property type="component" value="Unassembled WGS sequence"/>
</dbReference>
<evidence type="ECO:0000313" key="3">
    <source>
        <dbReference type="EMBL" id="CAG8799932.1"/>
    </source>
</evidence>
<sequence>MDDTSNTIRQHKNREKESPEKRRERLSNDQYRRLKKKVAETNEEHEARLARDRERKHPGENIATISQSESFENVGAGSNLQQELKRPVIEVNIETIYPATENNDTSSQSENNEEIDVKLQLATTLSEYEKELLKKFRTKMNKLQYRCKCEKTLPKKFSAENNMNLGEVPEELQGLTEVEEMLIAQVFTVISVYKLCGGQHGEEANSAN</sequence>
<dbReference type="Pfam" id="PF20209">
    <property type="entry name" value="DUF6570"/>
    <property type="match status" value="1"/>
</dbReference>
<evidence type="ECO:0000256" key="1">
    <source>
        <dbReference type="SAM" id="MobiDB-lite"/>
    </source>
</evidence>
<protein>
    <submittedName>
        <fullName evidence="3">5916_t:CDS:1</fullName>
    </submittedName>
</protein>
<keyword evidence="4" id="KW-1185">Reference proteome</keyword>
<evidence type="ECO:0000313" key="4">
    <source>
        <dbReference type="Proteomes" id="UP000789901"/>
    </source>
</evidence>
<name>A0ABN7VU74_GIGMA</name>
<dbReference type="InterPro" id="IPR046700">
    <property type="entry name" value="DUF6570"/>
</dbReference>